<organism evidence="1 2">
    <name type="scientific">Rosistilla carotiformis</name>
    <dbReference type="NCBI Taxonomy" id="2528017"/>
    <lineage>
        <taxon>Bacteria</taxon>
        <taxon>Pseudomonadati</taxon>
        <taxon>Planctomycetota</taxon>
        <taxon>Planctomycetia</taxon>
        <taxon>Pirellulales</taxon>
        <taxon>Pirellulaceae</taxon>
        <taxon>Rosistilla</taxon>
    </lineage>
</organism>
<dbReference type="AlphaFoldDB" id="A0A518JX34"/>
<accession>A0A518JX34</accession>
<evidence type="ECO:0000313" key="1">
    <source>
        <dbReference type="EMBL" id="QDV70098.1"/>
    </source>
</evidence>
<dbReference type="EMBL" id="CP036348">
    <property type="protein sequence ID" value="QDV70098.1"/>
    <property type="molecule type" value="Genomic_DNA"/>
</dbReference>
<name>A0A518JX34_9BACT</name>
<keyword evidence="2" id="KW-1185">Reference proteome</keyword>
<dbReference type="Proteomes" id="UP000315082">
    <property type="component" value="Chromosome"/>
</dbReference>
<protein>
    <submittedName>
        <fullName evidence="1">Uncharacterized protein</fullName>
    </submittedName>
</protein>
<proteinExistence type="predicted"/>
<sequence length="62" mass="6582">MLEAVGDEVSVVRVACSHAIACFLSHQLSEVGSLSKAAILYTKSGFRAYPLTIGHKLGVSDF</sequence>
<gene>
    <name evidence="1" type="ORF">Poly24_38170</name>
</gene>
<reference evidence="1 2" key="1">
    <citation type="submission" date="2019-02" db="EMBL/GenBank/DDBJ databases">
        <title>Deep-cultivation of Planctomycetes and their phenomic and genomic characterization uncovers novel biology.</title>
        <authorList>
            <person name="Wiegand S."/>
            <person name="Jogler M."/>
            <person name="Boedeker C."/>
            <person name="Pinto D."/>
            <person name="Vollmers J."/>
            <person name="Rivas-Marin E."/>
            <person name="Kohn T."/>
            <person name="Peeters S.H."/>
            <person name="Heuer A."/>
            <person name="Rast P."/>
            <person name="Oberbeckmann S."/>
            <person name="Bunk B."/>
            <person name="Jeske O."/>
            <person name="Meyerdierks A."/>
            <person name="Storesund J.E."/>
            <person name="Kallscheuer N."/>
            <person name="Luecker S."/>
            <person name="Lage O.M."/>
            <person name="Pohl T."/>
            <person name="Merkel B.J."/>
            <person name="Hornburger P."/>
            <person name="Mueller R.-W."/>
            <person name="Bruemmer F."/>
            <person name="Labrenz M."/>
            <person name="Spormann A.M."/>
            <person name="Op den Camp H."/>
            <person name="Overmann J."/>
            <person name="Amann R."/>
            <person name="Jetten M.S.M."/>
            <person name="Mascher T."/>
            <person name="Medema M.H."/>
            <person name="Devos D.P."/>
            <person name="Kaster A.-K."/>
            <person name="Ovreas L."/>
            <person name="Rohde M."/>
            <person name="Galperin M.Y."/>
            <person name="Jogler C."/>
        </authorList>
    </citation>
    <scope>NUCLEOTIDE SEQUENCE [LARGE SCALE GENOMIC DNA]</scope>
    <source>
        <strain evidence="1 2">Poly24</strain>
    </source>
</reference>
<evidence type="ECO:0000313" key="2">
    <source>
        <dbReference type="Proteomes" id="UP000315082"/>
    </source>
</evidence>
<dbReference type="KEGG" id="rcf:Poly24_38170"/>